<keyword evidence="1" id="KW-0597">Phosphoprotein</keyword>
<evidence type="ECO:0000256" key="5">
    <source>
        <dbReference type="SAM" id="MobiDB-lite"/>
    </source>
</evidence>
<feature type="compositionally biased region" description="Basic and acidic residues" evidence="5">
    <location>
        <begin position="1243"/>
        <end position="1260"/>
    </location>
</feature>
<feature type="binding site" evidence="4">
    <location>
        <begin position="990"/>
        <end position="997"/>
    </location>
    <ligand>
        <name>ATP</name>
        <dbReference type="ChEBI" id="CHEBI:30616"/>
    </ligand>
</feature>
<dbReference type="InterPro" id="IPR027417">
    <property type="entry name" value="P-loop_NTPase"/>
</dbReference>
<feature type="domain" description="FtsK" evidence="7">
    <location>
        <begin position="662"/>
        <end position="828"/>
    </location>
</feature>
<dbReference type="RefSeq" id="WP_244688285.1">
    <property type="nucleotide sequence ID" value="NZ_CP095043.1"/>
</dbReference>
<dbReference type="Pfam" id="PF16697">
    <property type="entry name" value="Yop-YscD_cpl"/>
    <property type="match status" value="1"/>
</dbReference>
<dbReference type="CDD" id="cd00060">
    <property type="entry name" value="FHA"/>
    <property type="match status" value="1"/>
</dbReference>
<evidence type="ECO:0000256" key="2">
    <source>
        <dbReference type="ARBA" id="ARBA00022741"/>
    </source>
</evidence>
<protein>
    <submittedName>
        <fullName evidence="8">FHA domain-containing protein</fullName>
    </submittedName>
</protein>
<dbReference type="PANTHER" id="PTHR22683:SF1">
    <property type="entry name" value="TYPE VII SECRETION SYSTEM PROTEIN ESSC"/>
    <property type="match status" value="1"/>
</dbReference>
<dbReference type="PROSITE" id="PS50006">
    <property type="entry name" value="FHA_DOMAIN"/>
    <property type="match status" value="1"/>
</dbReference>
<dbReference type="Proteomes" id="UP000831775">
    <property type="component" value="Chromosome"/>
</dbReference>
<evidence type="ECO:0000313" key="8">
    <source>
        <dbReference type="EMBL" id="UOQ61649.1"/>
    </source>
</evidence>
<dbReference type="EMBL" id="CP095043">
    <property type="protein sequence ID" value="UOQ61649.1"/>
    <property type="molecule type" value="Genomic_DNA"/>
</dbReference>
<organism evidence="8 9">
    <name type="scientific">Leucobacter rhizosphaerae</name>
    <dbReference type="NCBI Taxonomy" id="2932245"/>
    <lineage>
        <taxon>Bacteria</taxon>
        <taxon>Bacillati</taxon>
        <taxon>Actinomycetota</taxon>
        <taxon>Actinomycetes</taxon>
        <taxon>Micrococcales</taxon>
        <taxon>Microbacteriaceae</taxon>
        <taxon>Leucobacter</taxon>
    </lineage>
</organism>
<evidence type="ECO:0000259" key="7">
    <source>
        <dbReference type="PROSITE" id="PS50901"/>
    </source>
</evidence>
<proteinExistence type="predicted"/>
<feature type="domain" description="FtsK" evidence="7">
    <location>
        <begin position="973"/>
        <end position="1164"/>
    </location>
</feature>
<feature type="domain" description="FHA" evidence="6">
    <location>
        <begin position="128"/>
        <end position="176"/>
    </location>
</feature>
<dbReference type="SUPFAM" id="SSF52540">
    <property type="entry name" value="P-loop containing nucleoside triphosphate hydrolases"/>
    <property type="match status" value="2"/>
</dbReference>
<keyword evidence="9" id="KW-1185">Reference proteome</keyword>
<evidence type="ECO:0000256" key="3">
    <source>
        <dbReference type="ARBA" id="ARBA00022840"/>
    </source>
</evidence>
<dbReference type="InterPro" id="IPR050206">
    <property type="entry name" value="FtsK/SpoIIIE/SftA"/>
</dbReference>
<dbReference type="Gene3D" id="2.60.200.20">
    <property type="match status" value="1"/>
</dbReference>
<feature type="region of interest" description="Disordered" evidence="5">
    <location>
        <begin position="1235"/>
        <end position="1260"/>
    </location>
</feature>
<sequence length="1486" mass="156953">MRFRVTLELPGMEPRDITLEGDATVTVADTACALVRAGAAAGVRWDPEMTEARVSVTLAARDSLTAQRRLLDPSTPLLGSGLQSGWTIEPVLEFGAHGATRLIPLAGHLEVLSGAHRGAVHSLVQGEQLIGRDPRHRVPLTDPSVSRRHAVVSVGREVTLHDLGSANGVIVDGSPTSRALLTGVHTVELGEVVLRVTLGPPVVPARELRHTTLHTRSPRVVEAFSARTRALPSPPVIPSVQHLPVIAMLSPMLMGGAVFALTRAPMSLLMVAMAPVMLLGSWADGAFGGRRRHRRLREQFATRLVEERTELARLHAEEIAVREREAPELREILHAVRDRSELLWTRRPEHASFLEVRIGTGELVSRTALEGPPDSDATPEDRAALVALADEWRSIAPVPVVEALDRCGALGIAGDARTAAALARSIVLQLVALRAPADLVMACVGGPRRTGPWDWMKWLPHVDHPRSPVAVPHLAADDASAGALISALEDLQRQRAAARDGLAHPVVVVLVLAESAERPRFIALAEHGPEAGIHCIWVAEHRRELPAACRTFAEVHTRQGTVGFVQQGSVVALRSIEGAESVMASRVARSLAAVEDAGEVVAAASDLPRTVQLRDLHSADVLGGGAAILDAWAASDTLTSRWRSGVERTEDRLVAVVGQSADGPVSIDLRTHGPHALVAGTTGSGKSEFLQTWILSLAASISPDRLTLLLVDYKGGAAFAECVALPHTVGLLTDLTPRLVRRALRSLRAELRHREELFAHHRAKDLAALARDVPEFVTGVVDIAQRGRSLGLHLVLATQRPAGVITEQLRANTNLRIALRMADDADSSDVLGVPDAAHFAAETPGRAAIKIGPGRIRTVQTCYVGGRASGASDLGAVRIASLGWGARVPWDVPRSPRAVTDDARTGGDRDIEVLARGISDAARTAALAAPRRPWLDELPPLIDSAALSYNAGLRADIDTTTIGLLDLPDSQAQRPESIDFDAVGHVAFLGASGTGKSTALLSVAAALSAAAERFPVHLYAIDGGNGGLGALVQLPTVGAVVPLSDLGRVTRVLRHLQRTISDRGPRFSAARAGTLSETRVTAAGNGEARVVLLLDGFSAFRQASDDAGAVTTLLPALTEIMAAGRALGVHVVMTADRASAIPTGLTAHLPRQYAFRMSDARDGAVFGFPADLLADAPPGRAVRVGEGAEVQIAVPGGSPDRAGLDRSLAELAADLLRCRIAPAPVIQTEPVLQTLQELPPSGRGEHGGSKPDRRTRADQPDRIAIGLRRDTLEALTMPTRGLGVVFGPAGSGVTTALETCAVAWEEHGARHGVVVESILLTLQAHVSQEAGIEQARSWSRVASGEDAVAREAARLVDALQGAQRMLVVVERAADAADPGAQRALAALARAARRSAALVLFDLEPGAAAQYWELLGALKQPTWGLTLQPDAGEPHSPFREPLGRARRADFAPGRGFAIEAGRVTPALIAVHRLTAATGEPIDGALAA</sequence>
<dbReference type="InterPro" id="IPR032030">
    <property type="entry name" value="YscD_cytoplasmic_dom"/>
</dbReference>
<dbReference type="SMART" id="SM00240">
    <property type="entry name" value="FHA"/>
    <property type="match status" value="1"/>
</dbReference>
<name>A0ABY4G002_9MICO</name>
<keyword evidence="2 4" id="KW-0547">Nucleotide-binding</keyword>
<dbReference type="InterPro" id="IPR000253">
    <property type="entry name" value="FHA_dom"/>
</dbReference>
<feature type="binding site" evidence="4">
    <location>
        <begin position="680"/>
        <end position="687"/>
    </location>
    <ligand>
        <name>ATP</name>
        <dbReference type="ChEBI" id="CHEBI:30616"/>
    </ligand>
</feature>
<dbReference type="PROSITE" id="PS50901">
    <property type="entry name" value="FTSK"/>
    <property type="match status" value="2"/>
</dbReference>
<accession>A0ABY4G002</accession>
<dbReference type="Pfam" id="PF01580">
    <property type="entry name" value="FtsK_SpoIIIE"/>
    <property type="match status" value="2"/>
</dbReference>
<dbReference type="Gene3D" id="3.40.50.300">
    <property type="entry name" value="P-loop containing nucleotide triphosphate hydrolases"/>
    <property type="match status" value="3"/>
</dbReference>
<dbReference type="SUPFAM" id="SSF49879">
    <property type="entry name" value="SMAD/FHA domain"/>
    <property type="match status" value="1"/>
</dbReference>
<evidence type="ECO:0000256" key="1">
    <source>
        <dbReference type="ARBA" id="ARBA00022553"/>
    </source>
</evidence>
<evidence type="ECO:0000259" key="6">
    <source>
        <dbReference type="PROSITE" id="PS50006"/>
    </source>
</evidence>
<evidence type="ECO:0000313" key="9">
    <source>
        <dbReference type="Proteomes" id="UP000831775"/>
    </source>
</evidence>
<dbReference type="InterPro" id="IPR008984">
    <property type="entry name" value="SMAD_FHA_dom_sf"/>
</dbReference>
<gene>
    <name evidence="8" type="ORF">MUN76_06745</name>
</gene>
<dbReference type="InterPro" id="IPR002543">
    <property type="entry name" value="FtsK_dom"/>
</dbReference>
<keyword evidence="3 4" id="KW-0067">ATP-binding</keyword>
<dbReference type="PANTHER" id="PTHR22683">
    <property type="entry name" value="SPORULATION PROTEIN RELATED"/>
    <property type="match status" value="1"/>
</dbReference>
<reference evidence="8 9" key="1">
    <citation type="submission" date="2022-04" db="EMBL/GenBank/DDBJ databases">
        <title>Leucobacter sp. isolated from rhizosphere of onion.</title>
        <authorList>
            <person name="Won M."/>
            <person name="Lee C.-M."/>
            <person name="Woen H.-Y."/>
            <person name="Kwon S.-W."/>
        </authorList>
    </citation>
    <scope>NUCLEOTIDE SEQUENCE [LARGE SCALE GENOMIC DNA]</scope>
    <source>
        <strain evidence="8 9">H25R-14</strain>
    </source>
</reference>
<evidence type="ECO:0000256" key="4">
    <source>
        <dbReference type="PROSITE-ProRule" id="PRU00289"/>
    </source>
</evidence>